<feature type="transmembrane region" description="Helical" evidence="9">
    <location>
        <begin position="284"/>
        <end position="302"/>
    </location>
</feature>
<keyword evidence="5 9" id="KW-0812">Transmembrane</keyword>
<keyword evidence="11" id="KW-1185">Reference proteome</keyword>
<dbReference type="RefSeq" id="WP_327793119.1">
    <property type="nucleotide sequence ID" value="NZ_JADQAZ010000001.1"/>
</dbReference>
<dbReference type="EMBL" id="JADQAZ010000001">
    <property type="protein sequence ID" value="MBT0956939.1"/>
    <property type="molecule type" value="Genomic_DNA"/>
</dbReference>
<dbReference type="GO" id="GO:0030001">
    <property type="term" value="P:metal ion transport"/>
    <property type="evidence" value="ECO:0007669"/>
    <property type="project" value="UniProtKB-ARBA"/>
</dbReference>
<name>A0AAP2G7X2_9RHOB</name>
<protein>
    <submittedName>
        <fullName evidence="10">TrkH family potassium uptake protein</fullName>
    </submittedName>
</protein>
<evidence type="ECO:0000256" key="8">
    <source>
        <dbReference type="ARBA" id="ARBA00023136"/>
    </source>
</evidence>
<accession>A0AAP2G7X2</accession>
<keyword evidence="8 9" id="KW-0472">Membrane</keyword>
<dbReference type="GO" id="GO:0005886">
    <property type="term" value="C:plasma membrane"/>
    <property type="evidence" value="ECO:0007669"/>
    <property type="project" value="UniProtKB-SubCell"/>
</dbReference>
<feature type="transmembrane region" description="Helical" evidence="9">
    <location>
        <begin position="245"/>
        <end position="264"/>
    </location>
</feature>
<comment type="caution">
    <text evidence="10">The sequence shown here is derived from an EMBL/GenBank/DDBJ whole genome shotgun (WGS) entry which is preliminary data.</text>
</comment>
<dbReference type="InterPro" id="IPR003445">
    <property type="entry name" value="Cat_transpt"/>
</dbReference>
<evidence type="ECO:0000313" key="10">
    <source>
        <dbReference type="EMBL" id="MBT0956939.1"/>
    </source>
</evidence>
<evidence type="ECO:0000256" key="9">
    <source>
        <dbReference type="SAM" id="Phobius"/>
    </source>
</evidence>
<feature type="transmembrane region" description="Helical" evidence="9">
    <location>
        <begin position="354"/>
        <end position="374"/>
    </location>
</feature>
<gene>
    <name evidence="10" type="ORF">IV417_06045</name>
</gene>
<evidence type="ECO:0000256" key="2">
    <source>
        <dbReference type="ARBA" id="ARBA00009137"/>
    </source>
</evidence>
<comment type="subcellular location">
    <subcellularLocation>
        <location evidence="1">Cell membrane</location>
        <topology evidence="1">Multi-pass membrane protein</topology>
    </subcellularLocation>
</comment>
<dbReference type="PANTHER" id="PTHR32024">
    <property type="entry name" value="TRK SYSTEM POTASSIUM UPTAKE PROTEIN TRKG-RELATED"/>
    <property type="match status" value="1"/>
</dbReference>
<proteinExistence type="inferred from homology"/>
<organism evidence="10 11">
    <name type="scientific">Harenicola maris</name>
    <dbReference type="NCBI Taxonomy" id="2841044"/>
    <lineage>
        <taxon>Bacteria</taxon>
        <taxon>Pseudomonadati</taxon>
        <taxon>Pseudomonadota</taxon>
        <taxon>Alphaproteobacteria</taxon>
        <taxon>Rhodobacterales</taxon>
        <taxon>Paracoccaceae</taxon>
        <taxon>Harenicola</taxon>
    </lineage>
</organism>
<keyword evidence="4" id="KW-1003">Cell membrane</keyword>
<evidence type="ECO:0000256" key="3">
    <source>
        <dbReference type="ARBA" id="ARBA00022448"/>
    </source>
</evidence>
<keyword evidence="7" id="KW-0406">Ion transport</keyword>
<dbReference type="Pfam" id="PF02386">
    <property type="entry name" value="TrkH"/>
    <property type="match status" value="1"/>
</dbReference>
<feature type="transmembrane region" description="Helical" evidence="9">
    <location>
        <begin position="194"/>
        <end position="212"/>
    </location>
</feature>
<sequence length="506" mass="54034">MKRVLDLPLFVILMGLGAVMMFVPVFHAVAVRDWLPARSFFYSGVLFSILTTLIGIATVDIKPRILARSHLSALLATFVVLPAMLAVPFYEGLQTTTFLNAYFEMVSSLTTTGLTLFAPDRLPDTLHLWRALIGWLGGFLMWVAAIAIMWPLNLGGFEVISNKEVGAGMGAGRGLGGQVQVDARERLVSYAARFFPIYAGLTLLLWLGLVILGDNAFTAVCHAMSVLATSAISPVGGLAGSTSGIGGEALIFIFFAFAISRKTFSLDSTTFKLSTFQSDSEVRLGAFFAVLIPSLLFLRHWIGAYEVDDESDLLGAFGALWGGVFSTVSFLTTTGFESAEWQTARNWSGLQTPGLILAGLALIGGGVATTAGGVKLLRVYALYKHGVREMERLVHPHSVGGSGSIARQLRRRGAFVAWVFAMLFALAFAAVAVLLAAAGLNFDQAMVLSVASLSNTGPVAAAVLEQPIDPAGFSALAKSILCAAMVLGRLEALVIIALLNPEFWRR</sequence>
<feature type="transmembrane region" description="Helical" evidence="9">
    <location>
        <begin position="415"/>
        <end position="438"/>
    </location>
</feature>
<evidence type="ECO:0000256" key="6">
    <source>
        <dbReference type="ARBA" id="ARBA00022989"/>
    </source>
</evidence>
<evidence type="ECO:0000256" key="7">
    <source>
        <dbReference type="ARBA" id="ARBA00023065"/>
    </source>
</evidence>
<dbReference type="Proteomes" id="UP001315686">
    <property type="component" value="Unassembled WGS sequence"/>
</dbReference>
<evidence type="ECO:0000313" key="11">
    <source>
        <dbReference type="Proteomes" id="UP001315686"/>
    </source>
</evidence>
<dbReference type="GO" id="GO:0008324">
    <property type="term" value="F:monoatomic cation transmembrane transporter activity"/>
    <property type="evidence" value="ECO:0007669"/>
    <property type="project" value="InterPro"/>
</dbReference>
<evidence type="ECO:0000256" key="5">
    <source>
        <dbReference type="ARBA" id="ARBA00022692"/>
    </source>
</evidence>
<keyword evidence="3" id="KW-0813">Transport</keyword>
<feature type="transmembrane region" description="Helical" evidence="9">
    <location>
        <begin position="7"/>
        <end position="28"/>
    </location>
</feature>
<comment type="similarity">
    <text evidence="2">Belongs to the TrkH potassium transport family.</text>
</comment>
<dbReference type="PANTHER" id="PTHR32024:SF2">
    <property type="entry name" value="TRK SYSTEM POTASSIUM UPTAKE PROTEIN TRKG-RELATED"/>
    <property type="match status" value="1"/>
</dbReference>
<feature type="transmembrane region" description="Helical" evidence="9">
    <location>
        <begin position="40"/>
        <end position="59"/>
    </location>
</feature>
<evidence type="ECO:0000256" key="4">
    <source>
        <dbReference type="ARBA" id="ARBA00022475"/>
    </source>
</evidence>
<feature type="transmembrane region" description="Helical" evidence="9">
    <location>
        <begin position="131"/>
        <end position="152"/>
    </location>
</feature>
<feature type="transmembrane region" description="Helical" evidence="9">
    <location>
        <begin position="314"/>
        <end position="333"/>
    </location>
</feature>
<evidence type="ECO:0000256" key="1">
    <source>
        <dbReference type="ARBA" id="ARBA00004651"/>
    </source>
</evidence>
<reference evidence="10 11" key="1">
    <citation type="journal article" date="2021" name="Arch. Microbiol.">
        <title>Harenicola maris gen. nov., sp. nov. isolated from the Sea of Japan shallow sediments.</title>
        <authorList>
            <person name="Romanenko L.A."/>
            <person name="Kurilenko V.V."/>
            <person name="Chernysheva N.Y."/>
            <person name="Tekutyeva L.A."/>
            <person name="Velansky P.V."/>
            <person name="Svetashev V.I."/>
            <person name="Isaeva M.P."/>
        </authorList>
    </citation>
    <scope>NUCLEOTIDE SEQUENCE [LARGE SCALE GENOMIC DNA]</scope>
    <source>
        <strain evidence="10 11">KMM 3653</strain>
    </source>
</reference>
<dbReference type="AlphaFoldDB" id="A0AAP2G7X2"/>
<feature type="transmembrane region" description="Helical" evidence="9">
    <location>
        <begin position="71"/>
        <end position="90"/>
    </location>
</feature>
<keyword evidence="6 9" id="KW-1133">Transmembrane helix</keyword>